<feature type="transmembrane region" description="Helical" evidence="2">
    <location>
        <begin position="34"/>
        <end position="54"/>
    </location>
</feature>
<reference evidence="4 5" key="1">
    <citation type="journal article" date="2018" name="Sci. Rep.">
        <title>Genome sequence of the cauliflower mushroom Sparassis crispa (Hanabiratake) and its association with beneficial usage.</title>
        <authorList>
            <person name="Kiyama R."/>
            <person name="Furutani Y."/>
            <person name="Kawaguchi K."/>
            <person name="Nakanishi T."/>
        </authorList>
    </citation>
    <scope>NUCLEOTIDE SEQUENCE [LARGE SCALE GENOMIC DNA]</scope>
</reference>
<dbReference type="PANTHER" id="PTHR40465:SF1">
    <property type="entry name" value="DUF6534 DOMAIN-CONTAINING PROTEIN"/>
    <property type="match status" value="1"/>
</dbReference>
<proteinExistence type="predicted"/>
<dbReference type="EMBL" id="BFAD01000014">
    <property type="protein sequence ID" value="GBE88720.1"/>
    <property type="molecule type" value="Genomic_DNA"/>
</dbReference>
<feature type="domain" description="DUF6534" evidence="3">
    <location>
        <begin position="113"/>
        <end position="200"/>
    </location>
</feature>
<protein>
    <recommendedName>
        <fullName evidence="3">DUF6534 domain-containing protein</fullName>
    </recommendedName>
</protein>
<dbReference type="GeneID" id="38785637"/>
<organism evidence="4 5">
    <name type="scientific">Sparassis crispa</name>
    <dbReference type="NCBI Taxonomy" id="139825"/>
    <lineage>
        <taxon>Eukaryota</taxon>
        <taxon>Fungi</taxon>
        <taxon>Dikarya</taxon>
        <taxon>Basidiomycota</taxon>
        <taxon>Agaricomycotina</taxon>
        <taxon>Agaricomycetes</taxon>
        <taxon>Polyporales</taxon>
        <taxon>Sparassidaceae</taxon>
        <taxon>Sparassis</taxon>
    </lineage>
</organism>
<evidence type="ECO:0000313" key="4">
    <source>
        <dbReference type="EMBL" id="GBE88720.1"/>
    </source>
</evidence>
<dbReference type="STRING" id="139825.A0A401H2X8"/>
<name>A0A401H2X8_9APHY</name>
<dbReference type="InParanoid" id="A0A401H2X8"/>
<comment type="caution">
    <text evidence="4">The sequence shown here is derived from an EMBL/GenBank/DDBJ whole genome shotgun (WGS) entry which is preliminary data.</text>
</comment>
<keyword evidence="2" id="KW-1133">Transmembrane helix</keyword>
<dbReference type="Pfam" id="PF20152">
    <property type="entry name" value="DUF6534"/>
    <property type="match status" value="1"/>
</dbReference>
<gene>
    <name evidence="4" type="ORF">SCP_1401250</name>
</gene>
<dbReference type="Proteomes" id="UP000287166">
    <property type="component" value="Unassembled WGS sequence"/>
</dbReference>
<evidence type="ECO:0000256" key="2">
    <source>
        <dbReference type="SAM" id="Phobius"/>
    </source>
</evidence>
<evidence type="ECO:0000256" key="1">
    <source>
        <dbReference type="SAM" id="MobiDB-lite"/>
    </source>
</evidence>
<keyword evidence="2" id="KW-0812">Transmembrane</keyword>
<dbReference type="InterPro" id="IPR045339">
    <property type="entry name" value="DUF6534"/>
</dbReference>
<dbReference type="RefSeq" id="XP_027619633.1">
    <property type="nucleotide sequence ID" value="XM_027763832.1"/>
</dbReference>
<feature type="transmembrane region" description="Helical" evidence="2">
    <location>
        <begin position="66"/>
        <end position="88"/>
    </location>
</feature>
<feature type="transmembrane region" description="Helical" evidence="2">
    <location>
        <begin position="150"/>
        <end position="169"/>
    </location>
</feature>
<sequence>MMTTASIGLYIHSVYWFLVINFDNTAVINGDMPWTLLSQSALMGFMSFLVRCMFARRLWRLSQYDFAITAGVIALSAANLFSLTILTVESITNLHSSGPGDLKKILEAAFATSVAADVSLTAALCYFLYRSRTHIRETDEVLSELTLYTFNTGLLVVVDIVISLVLFLTSTTASLVFIPTYIVSAVLYFNSFLLSLNARREFRNKLDNSIHVLAAQHPALRSRTLPPTPSPSPPSTEESGDDVIHICVRREAERVSAATV</sequence>
<accession>A0A401H2X8</accession>
<dbReference type="OrthoDB" id="2535105at2759"/>
<feature type="transmembrane region" description="Helical" evidence="2">
    <location>
        <begin position="175"/>
        <end position="196"/>
    </location>
</feature>
<dbReference type="PANTHER" id="PTHR40465">
    <property type="entry name" value="CHROMOSOME 1, WHOLE GENOME SHOTGUN SEQUENCE"/>
    <property type="match status" value="1"/>
</dbReference>
<keyword evidence="5" id="KW-1185">Reference proteome</keyword>
<feature type="transmembrane region" description="Helical" evidence="2">
    <location>
        <begin position="108"/>
        <end position="129"/>
    </location>
</feature>
<feature type="transmembrane region" description="Helical" evidence="2">
    <location>
        <begin position="7"/>
        <end position="28"/>
    </location>
</feature>
<evidence type="ECO:0000259" key="3">
    <source>
        <dbReference type="Pfam" id="PF20152"/>
    </source>
</evidence>
<evidence type="ECO:0000313" key="5">
    <source>
        <dbReference type="Proteomes" id="UP000287166"/>
    </source>
</evidence>
<keyword evidence="2" id="KW-0472">Membrane</keyword>
<dbReference type="AlphaFoldDB" id="A0A401H2X8"/>
<feature type="region of interest" description="Disordered" evidence="1">
    <location>
        <begin position="221"/>
        <end position="241"/>
    </location>
</feature>